<dbReference type="PROSITE" id="PS00086">
    <property type="entry name" value="CYTOCHROME_P450"/>
    <property type="match status" value="1"/>
</dbReference>
<dbReference type="GO" id="GO:0016705">
    <property type="term" value="F:oxidoreductase activity, acting on paired donors, with incorporation or reduction of molecular oxygen"/>
    <property type="evidence" value="ECO:0007669"/>
    <property type="project" value="InterPro"/>
</dbReference>
<dbReference type="SUPFAM" id="SSF48264">
    <property type="entry name" value="Cytochrome P450"/>
    <property type="match status" value="1"/>
</dbReference>
<dbReference type="Proteomes" id="UP000564378">
    <property type="component" value="Unassembled WGS sequence"/>
</dbReference>
<dbReference type="InterPro" id="IPR036396">
    <property type="entry name" value="Cyt_P450_sf"/>
</dbReference>
<protein>
    <submittedName>
        <fullName evidence="4">Cytochrome P450</fullName>
    </submittedName>
</protein>
<dbReference type="GO" id="GO:0005506">
    <property type="term" value="F:iron ion binding"/>
    <property type="evidence" value="ECO:0007669"/>
    <property type="project" value="InterPro"/>
</dbReference>
<dbReference type="PRINTS" id="PR00359">
    <property type="entry name" value="BP450"/>
</dbReference>
<keyword evidence="2" id="KW-0408">Iron</keyword>
<keyword evidence="2" id="KW-0560">Oxidoreductase</keyword>
<dbReference type="GO" id="GO:0020037">
    <property type="term" value="F:heme binding"/>
    <property type="evidence" value="ECO:0007669"/>
    <property type="project" value="InterPro"/>
</dbReference>
<comment type="similarity">
    <text evidence="1 2">Belongs to the cytochrome P450 family.</text>
</comment>
<dbReference type="RefSeq" id="WP_185800010.1">
    <property type="nucleotide sequence ID" value="NZ_JACJVJ010000001.1"/>
</dbReference>
<comment type="caution">
    <text evidence="4">The sequence shown here is derived from an EMBL/GenBank/DDBJ whole genome shotgun (WGS) entry which is preliminary data.</text>
</comment>
<keyword evidence="2" id="KW-0349">Heme</keyword>
<keyword evidence="2" id="KW-0503">Monooxygenase</keyword>
<dbReference type="InterPro" id="IPR002397">
    <property type="entry name" value="Cyt_P450_B"/>
</dbReference>
<evidence type="ECO:0000313" key="5">
    <source>
        <dbReference type="Proteomes" id="UP000564378"/>
    </source>
</evidence>
<evidence type="ECO:0000256" key="3">
    <source>
        <dbReference type="SAM" id="MobiDB-lite"/>
    </source>
</evidence>
<feature type="region of interest" description="Disordered" evidence="3">
    <location>
        <begin position="1"/>
        <end position="24"/>
    </location>
</feature>
<keyword evidence="2" id="KW-0479">Metal-binding</keyword>
<dbReference type="InterPro" id="IPR001128">
    <property type="entry name" value="Cyt_P450"/>
</dbReference>
<evidence type="ECO:0000256" key="2">
    <source>
        <dbReference type="RuleBase" id="RU000461"/>
    </source>
</evidence>
<evidence type="ECO:0000256" key="1">
    <source>
        <dbReference type="ARBA" id="ARBA00010617"/>
    </source>
</evidence>
<dbReference type="InterPro" id="IPR017972">
    <property type="entry name" value="Cyt_P450_CS"/>
</dbReference>
<dbReference type="AlphaFoldDB" id="A0A842HWM1"/>
<sequence length="451" mass="51776">MATQPLDTAETAGDESRTPDQQLRDEWAKEFRDGLDRSSLEKPLATADTPIADIDVSRPELYSMDRWQPVFEKLRREDPVHYCKDSIYGPFWSLTSYKPIIHVEALPDIFSSDWRNGGFTILDSTDDPTMALPMFIGMDRPEHTAQRRTVSPAFTPSEMFRLDENVRHRTAELLDSLPVGETFDWVKDVSIELTTGMLAILFGFPWEDRRNLTYWSDWMGDIVAALDPELGPKRNKIMWEAATYFQALWKQRKESDPGPDLLSMMAHSDALGDMDERNFLGNITLLIVGGNDTTRNSMSGAAWFMNRFPEEREKLIADPGLIKNAVSETIRLQTPLAHMRRTATEDTELFGKEIRKGEKLVLWYLSANRDESVFEDADRWIVDRDNARRHLAFGYGIHRCVGARLAELQLQVLFEELAARRLMPETTGETERVNSNFVHGYKSMPVKLVKY</sequence>
<gene>
    <name evidence="4" type="ORF">H6P80_03875</name>
</gene>
<feature type="compositionally biased region" description="Basic and acidic residues" evidence="3">
    <location>
        <begin position="14"/>
        <end position="24"/>
    </location>
</feature>
<name>A0A842HWM1_9SPHN</name>
<evidence type="ECO:0000313" key="4">
    <source>
        <dbReference type="EMBL" id="MBC2776751.1"/>
    </source>
</evidence>
<keyword evidence="5" id="KW-1185">Reference proteome</keyword>
<dbReference type="GO" id="GO:0004497">
    <property type="term" value="F:monooxygenase activity"/>
    <property type="evidence" value="ECO:0007669"/>
    <property type="project" value="UniProtKB-KW"/>
</dbReference>
<dbReference type="CDD" id="cd11033">
    <property type="entry name" value="CYP142-like"/>
    <property type="match status" value="1"/>
</dbReference>
<accession>A0A842HWM1</accession>
<proteinExistence type="inferred from homology"/>
<dbReference type="PANTHER" id="PTHR46696:SF1">
    <property type="entry name" value="CYTOCHROME P450 YJIB-RELATED"/>
    <property type="match status" value="1"/>
</dbReference>
<dbReference type="PANTHER" id="PTHR46696">
    <property type="entry name" value="P450, PUTATIVE (EUROFUNG)-RELATED"/>
    <property type="match status" value="1"/>
</dbReference>
<reference evidence="4 5" key="1">
    <citation type="submission" date="2020-08" db="EMBL/GenBank/DDBJ databases">
        <title>Draft genome sequence of Parasphingopyxis sp. GrpM-11.</title>
        <authorList>
            <person name="Oh J."/>
            <person name="Roh D.-H."/>
        </authorList>
    </citation>
    <scope>NUCLEOTIDE SEQUENCE [LARGE SCALE GENOMIC DNA]</scope>
    <source>
        <strain evidence="4 5">GrpM-11</strain>
    </source>
</reference>
<organism evidence="4 5">
    <name type="scientific">Parasphingopyxis marina</name>
    <dbReference type="NCBI Taxonomy" id="2761622"/>
    <lineage>
        <taxon>Bacteria</taxon>
        <taxon>Pseudomonadati</taxon>
        <taxon>Pseudomonadota</taxon>
        <taxon>Alphaproteobacteria</taxon>
        <taxon>Sphingomonadales</taxon>
        <taxon>Sphingomonadaceae</taxon>
        <taxon>Parasphingopyxis</taxon>
    </lineage>
</organism>
<dbReference type="Gene3D" id="1.10.630.10">
    <property type="entry name" value="Cytochrome P450"/>
    <property type="match status" value="1"/>
</dbReference>
<dbReference type="Pfam" id="PF00067">
    <property type="entry name" value="p450"/>
    <property type="match status" value="1"/>
</dbReference>
<dbReference type="EMBL" id="JACJVJ010000001">
    <property type="protein sequence ID" value="MBC2776751.1"/>
    <property type="molecule type" value="Genomic_DNA"/>
</dbReference>